<accession>A0ABT7SZI3</accession>
<comment type="similarity">
    <text evidence="9">Belongs to the GSP H family.</text>
</comment>
<dbReference type="SUPFAM" id="SSF54523">
    <property type="entry name" value="Pili subunits"/>
    <property type="match status" value="1"/>
</dbReference>
<reference evidence="13 14" key="1">
    <citation type="submission" date="2023-06" db="EMBL/GenBank/DDBJ databases">
        <title>Alteromonas sp. ASW11-36 isolated from intertidal sand.</title>
        <authorList>
            <person name="Li Y."/>
        </authorList>
    </citation>
    <scope>NUCLEOTIDE SEQUENCE [LARGE SCALE GENOMIC DNA]</scope>
    <source>
        <strain evidence="13 14">ASW11-36</strain>
    </source>
</reference>
<dbReference type="Proteomes" id="UP001234343">
    <property type="component" value="Unassembled WGS sequence"/>
</dbReference>
<gene>
    <name evidence="13" type="ORF">QTP81_13400</name>
</gene>
<evidence type="ECO:0000313" key="13">
    <source>
        <dbReference type="EMBL" id="MDM7861590.1"/>
    </source>
</evidence>
<keyword evidence="4" id="KW-0488">Methylation</keyword>
<evidence type="ECO:0000256" key="9">
    <source>
        <dbReference type="ARBA" id="ARBA00025772"/>
    </source>
</evidence>
<dbReference type="Gene3D" id="3.55.40.10">
    <property type="entry name" value="minor pseudopilin epsh domain"/>
    <property type="match status" value="1"/>
</dbReference>
<evidence type="ECO:0000256" key="11">
    <source>
        <dbReference type="SAM" id="Phobius"/>
    </source>
</evidence>
<feature type="transmembrane region" description="Helical" evidence="11">
    <location>
        <begin position="12"/>
        <end position="33"/>
    </location>
</feature>
<keyword evidence="14" id="KW-1185">Reference proteome</keyword>
<evidence type="ECO:0000313" key="14">
    <source>
        <dbReference type="Proteomes" id="UP001234343"/>
    </source>
</evidence>
<sequence>MKRLMVRLSSAGVSLIELLISVCIVTVVVTTAAPNLTLFIQRQRTIAELNELSYAIRMARHLAIDTQRQISLCPAADFVHCDHSNWSVAKIIFHDRNNNRQRDANEELLYGSMPARTGIDISGPKRIVAFYGDGASSTPATFRLCPSKSQAKLERAIVISLQGRVRLSRDYNHDEVHELRPGIGIGCV</sequence>
<evidence type="ECO:0000256" key="3">
    <source>
        <dbReference type="ARBA" id="ARBA00022475"/>
    </source>
</evidence>
<keyword evidence="3" id="KW-1003">Cell membrane</keyword>
<name>A0ABT7SZI3_9ALTE</name>
<dbReference type="InterPro" id="IPR022346">
    <property type="entry name" value="T2SS_GspH"/>
</dbReference>
<keyword evidence="6 11" id="KW-0812">Transmembrane</keyword>
<keyword evidence="5" id="KW-0997">Cell inner membrane</keyword>
<proteinExistence type="inferred from homology"/>
<dbReference type="RefSeq" id="WP_289366206.1">
    <property type="nucleotide sequence ID" value="NZ_JAUCBP010000011.1"/>
</dbReference>
<organism evidence="13 14">
    <name type="scientific">Alteromonas arenosi</name>
    <dbReference type="NCBI Taxonomy" id="3055817"/>
    <lineage>
        <taxon>Bacteria</taxon>
        <taxon>Pseudomonadati</taxon>
        <taxon>Pseudomonadota</taxon>
        <taxon>Gammaproteobacteria</taxon>
        <taxon>Alteromonadales</taxon>
        <taxon>Alteromonadaceae</taxon>
        <taxon>Alteromonas/Salinimonas group</taxon>
        <taxon>Alteromonas</taxon>
    </lineage>
</organism>
<evidence type="ECO:0000256" key="8">
    <source>
        <dbReference type="ARBA" id="ARBA00023136"/>
    </source>
</evidence>
<comment type="caution">
    <text evidence="13">The sequence shown here is derived from an EMBL/GenBank/DDBJ whole genome shotgun (WGS) entry which is preliminary data.</text>
</comment>
<dbReference type="Pfam" id="PF12019">
    <property type="entry name" value="GspH"/>
    <property type="match status" value="1"/>
</dbReference>
<keyword evidence="8 11" id="KW-0472">Membrane</keyword>
<comment type="subcellular location">
    <subcellularLocation>
        <location evidence="1">Cell inner membrane</location>
        <topology evidence="1">Single-pass membrane protein</topology>
    </subcellularLocation>
</comment>
<evidence type="ECO:0000256" key="7">
    <source>
        <dbReference type="ARBA" id="ARBA00022989"/>
    </source>
</evidence>
<evidence type="ECO:0000259" key="12">
    <source>
        <dbReference type="Pfam" id="PF12019"/>
    </source>
</evidence>
<keyword evidence="7 11" id="KW-1133">Transmembrane helix</keyword>
<protein>
    <recommendedName>
        <fullName evidence="2">Type II secretion system protein H</fullName>
    </recommendedName>
    <alternativeName>
        <fullName evidence="10">General secretion pathway protein H</fullName>
    </alternativeName>
</protein>
<dbReference type="InterPro" id="IPR045584">
    <property type="entry name" value="Pilin-like"/>
</dbReference>
<feature type="domain" description="General secretion pathway GspH" evidence="12">
    <location>
        <begin position="50"/>
        <end position="163"/>
    </location>
</feature>
<evidence type="ECO:0000256" key="2">
    <source>
        <dbReference type="ARBA" id="ARBA00021549"/>
    </source>
</evidence>
<evidence type="ECO:0000256" key="1">
    <source>
        <dbReference type="ARBA" id="ARBA00004377"/>
    </source>
</evidence>
<evidence type="ECO:0000256" key="10">
    <source>
        <dbReference type="ARBA" id="ARBA00030775"/>
    </source>
</evidence>
<evidence type="ECO:0000256" key="6">
    <source>
        <dbReference type="ARBA" id="ARBA00022692"/>
    </source>
</evidence>
<evidence type="ECO:0000256" key="4">
    <source>
        <dbReference type="ARBA" id="ARBA00022481"/>
    </source>
</evidence>
<evidence type="ECO:0000256" key="5">
    <source>
        <dbReference type="ARBA" id="ARBA00022519"/>
    </source>
</evidence>
<dbReference type="EMBL" id="JAUCBP010000011">
    <property type="protein sequence ID" value="MDM7861590.1"/>
    <property type="molecule type" value="Genomic_DNA"/>
</dbReference>